<dbReference type="InterPro" id="IPR011049">
    <property type="entry name" value="Serralysin-like_metalloprot_C"/>
</dbReference>
<name>A0ABM7YXA5_NOSCO</name>
<comment type="subcellular location">
    <subcellularLocation>
        <location evidence="1">Secreted</location>
    </subcellularLocation>
</comment>
<dbReference type="Gene3D" id="2.150.10.10">
    <property type="entry name" value="Serralysin-like metalloprotease, C-terminal"/>
    <property type="match status" value="3"/>
</dbReference>
<evidence type="ECO:0008006" key="6">
    <source>
        <dbReference type="Google" id="ProtNLM"/>
    </source>
</evidence>
<keyword evidence="2" id="KW-0964">Secreted</keyword>
<dbReference type="InterPro" id="IPR050557">
    <property type="entry name" value="RTX_toxin/Mannuronan_C5-epim"/>
</dbReference>
<dbReference type="PROSITE" id="PS00330">
    <property type="entry name" value="HEMOLYSIN_CALCIUM"/>
    <property type="match status" value="3"/>
</dbReference>
<sequence length="747" mass="76517">MANIIGTEGNDTLQGITDYELDTLTGGGGKDIFVYNVNNGTEQPDIITDFGGIGKGTNPSATVIAEVDTIKFVGGGLTAQNLVLTQNGTNLEIGFEGIGGYKVGSRQFQKITKVILQNFALENLDNLTKSTGATLNSGNILFNGQSSIQDSFDVFNANSTQSSVFRKNTVTFLNDLDNNVNGFDNSDDVINGQGGDDIINGLSGNDLLRGGTGNDTLIGGVGDDTLVAGTRSDFNVNNSEGDDLLDGGDGNDTLFASGYQYYPLLYLEGYDFRSKGNNTLNGGAGDDTLSASGSTGDSLLIGGDGNDSLNISGYSQLLYLEDDFNSVSSGNNTLNGGAGDDTLSASGSKGDNLLSGGNGNDSVSISGGEDYSSNEDFFSFSDSRSSGNNTLNGGAGDDTLSASGSKGNNLLFGGDGNDSVSISGDLNTYNIRYYGGSNNESRSFGNNTLNGGAGNDNLSAGGSTGDNLLSGGDGNDTLSVSGYYSQQIRDGNEDFYQLPSDSNSTNNSRSSGNNTLNGGAGDDNLSAIGSTGDNLLSGGDGNDSLSISGYDDSSSYSEYANDQLIDTYYNEYNSRSFGNNTLNGGAGNDSLNVDSSLGDNLLDGGDGNDTLTASGASGNNILKGGSGDDILTGGKGNDSLYGGSGSDTFVFSSFNEGLDTIYGFKTTNEVIQVSSAGFGGGFSAGVLLANQFTLGTSATTSTERFIYNSTTGALFFDQDGSASAFTQVQFGLVTAGLSLNNSNFVVV</sequence>
<evidence type="ECO:0000256" key="1">
    <source>
        <dbReference type="ARBA" id="ARBA00004613"/>
    </source>
</evidence>
<organism evidence="4 5">
    <name type="scientific">Nostoc cf. commune SO-36</name>
    <dbReference type="NCBI Taxonomy" id="449208"/>
    <lineage>
        <taxon>Bacteria</taxon>
        <taxon>Bacillati</taxon>
        <taxon>Cyanobacteriota</taxon>
        <taxon>Cyanophyceae</taxon>
        <taxon>Nostocales</taxon>
        <taxon>Nostocaceae</taxon>
        <taxon>Nostoc</taxon>
    </lineage>
</organism>
<evidence type="ECO:0000256" key="2">
    <source>
        <dbReference type="ARBA" id="ARBA00022525"/>
    </source>
</evidence>
<evidence type="ECO:0000313" key="4">
    <source>
        <dbReference type="EMBL" id="BDI15284.1"/>
    </source>
</evidence>
<dbReference type="EMBL" id="AP025732">
    <property type="protein sequence ID" value="BDI15284.1"/>
    <property type="molecule type" value="Genomic_DNA"/>
</dbReference>
<dbReference type="Gene3D" id="2.160.20.160">
    <property type="match status" value="2"/>
</dbReference>
<feature type="region of interest" description="Disordered" evidence="3">
    <location>
        <begin position="493"/>
        <end position="525"/>
    </location>
</feature>
<accession>A0ABM7YXA5</accession>
<dbReference type="SUPFAM" id="SSF51120">
    <property type="entry name" value="beta-Roll"/>
    <property type="match status" value="4"/>
</dbReference>
<dbReference type="PANTHER" id="PTHR38340:SF1">
    <property type="entry name" value="S-LAYER PROTEIN"/>
    <property type="match status" value="1"/>
</dbReference>
<evidence type="ECO:0000256" key="3">
    <source>
        <dbReference type="SAM" id="MobiDB-lite"/>
    </source>
</evidence>
<dbReference type="Pfam" id="PF00353">
    <property type="entry name" value="HemolysinCabind"/>
    <property type="match status" value="16"/>
</dbReference>
<keyword evidence="5" id="KW-1185">Reference proteome</keyword>
<feature type="region of interest" description="Disordered" evidence="3">
    <location>
        <begin position="338"/>
        <end position="400"/>
    </location>
</feature>
<dbReference type="InterPro" id="IPR018511">
    <property type="entry name" value="Hemolysin-typ_Ca-bd_CS"/>
</dbReference>
<dbReference type="RefSeq" id="WP_251958709.1">
    <property type="nucleotide sequence ID" value="NZ_AP025732.1"/>
</dbReference>
<dbReference type="PANTHER" id="PTHR38340">
    <property type="entry name" value="S-LAYER PROTEIN"/>
    <property type="match status" value="1"/>
</dbReference>
<feature type="compositionally biased region" description="Low complexity" evidence="3">
    <location>
        <begin position="346"/>
        <end position="389"/>
    </location>
</feature>
<dbReference type="InterPro" id="IPR001343">
    <property type="entry name" value="Hemolysn_Ca-bd"/>
</dbReference>
<feature type="compositionally biased region" description="Low complexity" evidence="3">
    <location>
        <begin position="500"/>
        <end position="517"/>
    </location>
</feature>
<dbReference type="Proteomes" id="UP001055453">
    <property type="component" value="Chromosome"/>
</dbReference>
<evidence type="ECO:0000313" key="5">
    <source>
        <dbReference type="Proteomes" id="UP001055453"/>
    </source>
</evidence>
<gene>
    <name evidence="4" type="ORF">ANSO36C_10860</name>
</gene>
<protein>
    <recommendedName>
        <fullName evidence="6">Calcium-binding protein</fullName>
    </recommendedName>
</protein>
<proteinExistence type="predicted"/>
<dbReference type="PRINTS" id="PR00313">
    <property type="entry name" value="CABNDNGRPT"/>
</dbReference>
<reference evidence="4" key="1">
    <citation type="submission" date="2022-04" db="EMBL/GenBank/DDBJ databases">
        <title>Complete genome sequence of a cyanobacterium, Nostoc sp. SO-36, isolated in Antarctica.</title>
        <authorList>
            <person name="Kanesaki Y."/>
            <person name="Effendi D."/>
            <person name="Sakamoto T."/>
            <person name="Ohtani S."/>
            <person name="Awai K."/>
        </authorList>
    </citation>
    <scope>NUCLEOTIDE SEQUENCE</scope>
    <source>
        <strain evidence="4">SO-36</strain>
    </source>
</reference>